<dbReference type="Proteomes" id="UP000078504">
    <property type="component" value="Unassembled WGS sequence"/>
</dbReference>
<evidence type="ECO:0000313" key="2">
    <source>
        <dbReference type="Proteomes" id="UP000078504"/>
    </source>
</evidence>
<dbReference type="AlphaFoldDB" id="A0A1B7HNE6"/>
<dbReference type="RefSeq" id="WP_064518875.1">
    <property type="nucleotide sequence ID" value="NZ_LXEP01000044.1"/>
</dbReference>
<evidence type="ECO:0000313" key="1">
    <source>
        <dbReference type="EMBL" id="OAT17154.1"/>
    </source>
</evidence>
<proteinExistence type="predicted"/>
<sequence>MRGGAKFETRGYDRVIRQRIKSLANIKVTVGIHRGKQHEGVDVATYAAWNNFGTKNAMGWELIPARPFMTYSANRIQGWMQSSQYQQVIRQVIDGKKTAGQAANYIGAEAYRMTRRTLMTATLYKPNSEVTIARKIKKYGVQKQVLESSHFLFDTVAYKVTQK</sequence>
<accession>A0A1B7HNE6</accession>
<dbReference type="PATRIC" id="fig|1354253.4.peg.4517"/>
<dbReference type="EMBL" id="LXEP01000044">
    <property type="protein sequence ID" value="OAT17154.1"/>
    <property type="molecule type" value="Genomic_DNA"/>
</dbReference>
<comment type="caution">
    <text evidence="1">The sequence shown here is derived from an EMBL/GenBank/DDBJ whole genome shotgun (WGS) entry which is preliminary data.</text>
</comment>
<organism evidence="1 2">
    <name type="scientific">Buttiauxella gaviniae ATCC 51604</name>
    <dbReference type="NCBI Taxonomy" id="1354253"/>
    <lineage>
        <taxon>Bacteria</taxon>
        <taxon>Pseudomonadati</taxon>
        <taxon>Pseudomonadota</taxon>
        <taxon>Gammaproteobacteria</taxon>
        <taxon>Enterobacterales</taxon>
        <taxon>Enterobacteriaceae</taxon>
        <taxon>Buttiauxella</taxon>
    </lineage>
</organism>
<reference evidence="1 2" key="1">
    <citation type="submission" date="2016-04" db="EMBL/GenBank/DDBJ databases">
        <title>ATOL: Assembling a taxonomically balanced genome-scale reconstruction of the evolutionary history of the Enterobacteriaceae.</title>
        <authorList>
            <person name="Plunkett G.III."/>
            <person name="Neeno-Eckwall E.C."/>
            <person name="Glasner J.D."/>
            <person name="Perna N.T."/>
        </authorList>
    </citation>
    <scope>NUCLEOTIDE SEQUENCE [LARGE SCALE GENOMIC DNA]</scope>
    <source>
        <strain evidence="1 2">ATCC 51604</strain>
    </source>
</reference>
<gene>
    <name evidence="1" type="ORF">M977_04400</name>
</gene>
<name>A0A1B7HNE6_9ENTR</name>
<protein>
    <submittedName>
        <fullName evidence="1">Uncharacterized protein</fullName>
    </submittedName>
</protein>